<proteinExistence type="predicted"/>
<dbReference type="RefSeq" id="WP_055245291.1">
    <property type="nucleotide sequence ID" value="NZ_CP071249.1"/>
</dbReference>
<keyword evidence="3" id="KW-0167">Capsid protein</keyword>
<evidence type="ECO:0000313" key="3">
    <source>
        <dbReference type="EMBL" id="UUF09375.1"/>
    </source>
</evidence>
<dbReference type="InterPro" id="IPR016571">
    <property type="entry name" value="Spore_coat_assembly_CotJB"/>
</dbReference>
<name>A0A9Q9CIM9_9FIRM</name>
<sequence>MNKKQFLLQLQAVNLIAVDLHLFLDTHPDNKEALNDYEKVSKQYQSLKQQYEQQFGPLVSFGYSSSVEHYKWVDEPWPWQNK</sequence>
<dbReference type="Proteomes" id="UP001058072">
    <property type="component" value="Chromosome"/>
</dbReference>
<dbReference type="InterPro" id="IPR024207">
    <property type="entry name" value="CotJB_dom"/>
</dbReference>
<dbReference type="EMBL" id="CP071249">
    <property type="protein sequence ID" value="UUF05172.1"/>
    <property type="molecule type" value="Genomic_DNA"/>
</dbReference>
<evidence type="ECO:0000313" key="2">
    <source>
        <dbReference type="EMBL" id="UUF05172.1"/>
    </source>
</evidence>
<keyword evidence="4" id="KW-1185">Reference proteome</keyword>
<dbReference type="PIRSF" id="PIRSF010606">
    <property type="entry name" value="Spore_coat_CotJB"/>
    <property type="match status" value="1"/>
</dbReference>
<dbReference type="AlphaFoldDB" id="A0A9Q9CIM9"/>
<keyword evidence="3" id="KW-0946">Virion</keyword>
<protein>
    <submittedName>
        <fullName evidence="3">Spore coat protein CotJB</fullName>
    </submittedName>
</protein>
<dbReference type="Proteomes" id="UP001058016">
    <property type="component" value="Chromosome"/>
</dbReference>
<dbReference type="EMBL" id="CP071250">
    <property type="protein sequence ID" value="UUF09375.1"/>
    <property type="molecule type" value="Genomic_DNA"/>
</dbReference>
<dbReference type="Pfam" id="PF12652">
    <property type="entry name" value="CotJB"/>
    <property type="match status" value="1"/>
</dbReference>
<reference evidence="3 4" key="1">
    <citation type="submission" date="2021-03" db="EMBL/GenBank/DDBJ databases">
        <title>Comparative Genomics and Metabolomics in the genus Turicibacter.</title>
        <authorList>
            <person name="Maki J."/>
            <person name="Looft T."/>
        </authorList>
    </citation>
    <scope>NUCLEOTIDE SEQUENCE</scope>
    <source>
        <strain evidence="3">ISU324</strain>
        <strain evidence="2 4">MMM721</strain>
    </source>
</reference>
<evidence type="ECO:0000313" key="5">
    <source>
        <dbReference type="Proteomes" id="UP001058072"/>
    </source>
</evidence>
<organism evidence="3 5">
    <name type="scientific">Turicibacter bilis</name>
    <dbReference type="NCBI Taxonomy" id="2735723"/>
    <lineage>
        <taxon>Bacteria</taxon>
        <taxon>Bacillati</taxon>
        <taxon>Bacillota</taxon>
        <taxon>Erysipelotrichia</taxon>
        <taxon>Erysipelotrichales</taxon>
        <taxon>Turicibacteraceae</taxon>
        <taxon>Turicibacter</taxon>
    </lineage>
</organism>
<gene>
    <name evidence="2" type="ORF">J0J69_08700</name>
    <name evidence="3" type="ORF">J0J70_05290</name>
</gene>
<evidence type="ECO:0000259" key="1">
    <source>
        <dbReference type="Pfam" id="PF12652"/>
    </source>
</evidence>
<accession>A0A9Q9CIM9</accession>
<evidence type="ECO:0000313" key="4">
    <source>
        <dbReference type="Proteomes" id="UP001058016"/>
    </source>
</evidence>
<feature type="domain" description="Protein CotJB" evidence="1">
    <location>
        <begin position="5"/>
        <end position="80"/>
    </location>
</feature>